<organism evidence="2 3">
    <name type="scientific">Noviherbaspirillum pedocola</name>
    <dbReference type="NCBI Taxonomy" id="2801341"/>
    <lineage>
        <taxon>Bacteria</taxon>
        <taxon>Pseudomonadati</taxon>
        <taxon>Pseudomonadota</taxon>
        <taxon>Betaproteobacteria</taxon>
        <taxon>Burkholderiales</taxon>
        <taxon>Oxalobacteraceae</taxon>
        <taxon>Noviherbaspirillum</taxon>
    </lineage>
</organism>
<protein>
    <submittedName>
        <fullName evidence="2">Uncharacterized protein</fullName>
    </submittedName>
</protein>
<evidence type="ECO:0000313" key="3">
    <source>
        <dbReference type="Proteomes" id="UP000622890"/>
    </source>
</evidence>
<reference evidence="2" key="1">
    <citation type="submission" date="2021-01" db="EMBL/GenBank/DDBJ databases">
        <title>Genome sequence of strain Noviherbaspirillum sp. DKR-6.</title>
        <authorList>
            <person name="Chaudhary D.K."/>
        </authorList>
    </citation>
    <scope>NUCLEOTIDE SEQUENCE</scope>
    <source>
        <strain evidence="2">DKR-6</strain>
    </source>
</reference>
<evidence type="ECO:0000256" key="1">
    <source>
        <dbReference type="SAM" id="Phobius"/>
    </source>
</evidence>
<dbReference type="RefSeq" id="WP_200598579.1">
    <property type="nucleotide sequence ID" value="NZ_JAEPBG010000043.1"/>
</dbReference>
<evidence type="ECO:0000313" key="2">
    <source>
        <dbReference type="EMBL" id="MBK4739209.1"/>
    </source>
</evidence>
<dbReference type="Proteomes" id="UP000622890">
    <property type="component" value="Unassembled WGS sequence"/>
</dbReference>
<feature type="transmembrane region" description="Helical" evidence="1">
    <location>
        <begin position="444"/>
        <end position="466"/>
    </location>
</feature>
<sequence>MSFEAYSVYVKIQLVDGVSRGLLGLTGHFQRLNAQTNAAQRGLDQYGAKLLQLHRQLGNAKNFGLLGGAMAGVGFGMMGMLKGPLDEARKFQTEVAKFSALGFGDGVTSQAVKFAQGMNVMGQSARDNMKLLREAVSITGSLDHAEEIAPVLAKMKFGIESVMSKGGRGAGHGEQSERMFMDLIKTGELRGALKDMDKFKAVANLATQAYVASGGQVKPGDFLQMIKTGGTAAKTMNDQAFWFSSLHTMQEMGGSRTGTALMSAYQNLVMGRTTQQVAEELAKAGFIDQTMLRYGKTGHITKVLPGALTQAEAFKANPFHYMTEVIEPALRAKGLNDAQIQNELQKYASNRTALSLLDTMFRERSNIARSEAQASRAMGIDGLYRLGSGTYDGKELELRARWADAQREFGNTILPLAIRGLDKMNAALKTFTIFARENPGTIKALTGAFIGLGGALLFGGTVAGLASAFKGLQAVGTVASLAFGAAGGTSGLIGAIGALASPIGIAVAALGTLAAAAYALRPISQGEIDAVKDGGGVRLTAGAASRVKAFGIDGKGVAPLPGHLGSGTAINNTIVLPNGEVLARIVTQHQAKEWRRQPTGARAVDPTAALFPVSASLGY</sequence>
<gene>
    <name evidence="2" type="ORF">JJB74_31845</name>
</gene>
<keyword evidence="3" id="KW-1185">Reference proteome</keyword>
<feature type="transmembrane region" description="Helical" evidence="1">
    <location>
        <begin position="503"/>
        <end position="520"/>
    </location>
</feature>
<comment type="caution">
    <text evidence="2">The sequence shown here is derived from an EMBL/GenBank/DDBJ whole genome shotgun (WGS) entry which is preliminary data.</text>
</comment>
<proteinExistence type="predicted"/>
<dbReference type="EMBL" id="JAEPBG010000043">
    <property type="protein sequence ID" value="MBK4739209.1"/>
    <property type="molecule type" value="Genomic_DNA"/>
</dbReference>
<keyword evidence="1" id="KW-0812">Transmembrane</keyword>
<keyword evidence="1" id="KW-1133">Transmembrane helix</keyword>
<name>A0A934WAJ9_9BURK</name>
<dbReference type="AlphaFoldDB" id="A0A934WAJ9"/>
<feature type="transmembrane region" description="Helical" evidence="1">
    <location>
        <begin position="478"/>
        <end position="497"/>
    </location>
</feature>
<keyword evidence="1" id="KW-0472">Membrane</keyword>
<accession>A0A934WAJ9</accession>